<evidence type="ECO:0000313" key="2">
    <source>
        <dbReference type="EMBL" id="CAD7463191.1"/>
    </source>
</evidence>
<gene>
    <name evidence="2" type="ORF">TTEB3V08_LOCUS11077</name>
</gene>
<sequence length="154" mass="17610">MLPRQSGIAGTELDKEEEEKKEGDENMKPATEIVEHKLEPIELDKKQTEEPVNKEERGITIDVKEENKEGINTVPVPSPAMKLAAEIGDQGEKLSDNLRMMRIIRGLTQRYQNFKTVWYNKREGIDLNSLLACLRQEEDPQNKQIRLDSGTFSS</sequence>
<organism evidence="2">
    <name type="scientific">Timema tahoe</name>
    <dbReference type="NCBI Taxonomy" id="61484"/>
    <lineage>
        <taxon>Eukaryota</taxon>
        <taxon>Metazoa</taxon>
        <taxon>Ecdysozoa</taxon>
        <taxon>Arthropoda</taxon>
        <taxon>Hexapoda</taxon>
        <taxon>Insecta</taxon>
        <taxon>Pterygota</taxon>
        <taxon>Neoptera</taxon>
        <taxon>Polyneoptera</taxon>
        <taxon>Phasmatodea</taxon>
        <taxon>Timematodea</taxon>
        <taxon>Timematoidea</taxon>
        <taxon>Timematidae</taxon>
        <taxon>Timema</taxon>
    </lineage>
</organism>
<reference evidence="2" key="1">
    <citation type="submission" date="2020-11" db="EMBL/GenBank/DDBJ databases">
        <authorList>
            <person name="Tran Van P."/>
        </authorList>
    </citation>
    <scope>NUCLEOTIDE SEQUENCE</scope>
</reference>
<accession>A0A7R9P0V6</accession>
<name>A0A7R9P0V6_9NEOP</name>
<evidence type="ECO:0000256" key="1">
    <source>
        <dbReference type="SAM" id="MobiDB-lite"/>
    </source>
</evidence>
<feature type="region of interest" description="Disordered" evidence="1">
    <location>
        <begin position="1"/>
        <end position="59"/>
    </location>
</feature>
<dbReference type="AlphaFoldDB" id="A0A7R9P0V6"/>
<protein>
    <submittedName>
        <fullName evidence="2">Uncharacterized protein</fullName>
    </submittedName>
</protein>
<dbReference type="EMBL" id="OE007459">
    <property type="protein sequence ID" value="CAD7463191.1"/>
    <property type="molecule type" value="Genomic_DNA"/>
</dbReference>
<proteinExistence type="predicted"/>
<feature type="compositionally biased region" description="Basic and acidic residues" evidence="1">
    <location>
        <begin position="18"/>
        <end position="59"/>
    </location>
</feature>